<comment type="subcellular location">
    <subcellularLocation>
        <location evidence="1">Cell membrane</location>
        <topology evidence="1">Multi-pass membrane protein</topology>
    </subcellularLocation>
</comment>
<feature type="transmembrane region" description="Helical" evidence="6">
    <location>
        <begin position="99"/>
        <end position="119"/>
    </location>
</feature>
<feature type="transmembrane region" description="Helical" evidence="6">
    <location>
        <begin position="75"/>
        <end position="93"/>
    </location>
</feature>
<protein>
    <submittedName>
        <fullName evidence="7">ABC transporter permease</fullName>
    </submittedName>
</protein>
<feature type="transmembrane region" description="Helical" evidence="6">
    <location>
        <begin position="16"/>
        <end position="36"/>
    </location>
</feature>
<evidence type="ECO:0000256" key="5">
    <source>
        <dbReference type="ARBA" id="ARBA00023136"/>
    </source>
</evidence>
<comment type="caution">
    <text evidence="7">The sequence shown here is derived from an EMBL/GenBank/DDBJ whole genome shotgun (WGS) entry which is preliminary data.</text>
</comment>
<dbReference type="RefSeq" id="WP_378392684.1">
    <property type="nucleotide sequence ID" value="NZ_JBHLWM010000012.1"/>
</dbReference>
<evidence type="ECO:0000313" key="7">
    <source>
        <dbReference type="EMBL" id="MFC0243569.1"/>
    </source>
</evidence>
<keyword evidence="2" id="KW-1003">Cell membrane</keyword>
<proteinExistence type="predicted"/>
<evidence type="ECO:0000256" key="2">
    <source>
        <dbReference type="ARBA" id="ARBA00022475"/>
    </source>
</evidence>
<feature type="transmembrane region" description="Helical" evidence="6">
    <location>
        <begin position="273"/>
        <end position="293"/>
    </location>
</feature>
<evidence type="ECO:0000313" key="8">
    <source>
        <dbReference type="Proteomes" id="UP001589775"/>
    </source>
</evidence>
<evidence type="ECO:0000256" key="1">
    <source>
        <dbReference type="ARBA" id="ARBA00004651"/>
    </source>
</evidence>
<evidence type="ECO:0000256" key="6">
    <source>
        <dbReference type="SAM" id="Phobius"/>
    </source>
</evidence>
<dbReference type="CDD" id="cd06579">
    <property type="entry name" value="TM_PBP1_transp_AraH_like"/>
    <property type="match status" value="1"/>
</dbReference>
<dbReference type="Pfam" id="PF02653">
    <property type="entry name" value="BPD_transp_2"/>
    <property type="match status" value="1"/>
</dbReference>
<feature type="transmembrane region" description="Helical" evidence="6">
    <location>
        <begin position="126"/>
        <end position="145"/>
    </location>
</feature>
<dbReference type="PANTHER" id="PTHR32196">
    <property type="entry name" value="ABC TRANSPORTER PERMEASE PROTEIN YPHD-RELATED-RELATED"/>
    <property type="match status" value="1"/>
</dbReference>
<dbReference type="Proteomes" id="UP001589775">
    <property type="component" value="Unassembled WGS sequence"/>
</dbReference>
<feature type="transmembrane region" description="Helical" evidence="6">
    <location>
        <begin position="42"/>
        <end position="63"/>
    </location>
</feature>
<keyword evidence="3 6" id="KW-0812">Transmembrane</keyword>
<sequence length="318" mass="33426">MADARESRPAVSPWRWIAGLPPAYPLLALLLGIAYFTHPHLLSPLFLMLMLRQAAPLGLATIGQSLVIRCRSIDLSSAGIMAVTSYILTSGTVPVPPLAAIALCVVVGLLIGFVNGVIITVRRASAVIVTLAMSIILTGVVIAFSQFRAPGDVPQILRDVVTSRIGGIPVAPILWILALFPLYYVDRFTVFGRYVRAVGSNPLAAEMSGIPHARIVLAAHTVSGLFSVLSCFFLLGFVGVGTVNIGQDLALNSLSASILGGINFGAGKGGVWGPAAAAFMLTFLFNFLTSFGLGEPGKLMLQGLIVIVAAIAYSKRQT</sequence>
<feature type="transmembrane region" description="Helical" evidence="6">
    <location>
        <begin position="165"/>
        <end position="185"/>
    </location>
</feature>
<evidence type="ECO:0000256" key="4">
    <source>
        <dbReference type="ARBA" id="ARBA00022989"/>
    </source>
</evidence>
<evidence type="ECO:0000256" key="3">
    <source>
        <dbReference type="ARBA" id="ARBA00022692"/>
    </source>
</evidence>
<keyword evidence="5 6" id="KW-0472">Membrane</keyword>
<dbReference type="EMBL" id="JBHLWM010000012">
    <property type="protein sequence ID" value="MFC0243569.1"/>
    <property type="molecule type" value="Genomic_DNA"/>
</dbReference>
<gene>
    <name evidence="7" type="ORF">ACFFJ6_24005</name>
</gene>
<keyword evidence="8" id="KW-1185">Reference proteome</keyword>
<feature type="transmembrane region" description="Helical" evidence="6">
    <location>
        <begin position="215"/>
        <end position="237"/>
    </location>
</feature>
<name>A0ABV6EZA0_9BRAD</name>
<accession>A0ABV6EZA0</accession>
<dbReference type="InterPro" id="IPR001851">
    <property type="entry name" value="ABC_transp_permease"/>
</dbReference>
<organism evidence="7 8">
    <name type="scientific">Rhodopseudomonas telluris</name>
    <dbReference type="NCBI Taxonomy" id="644215"/>
    <lineage>
        <taxon>Bacteria</taxon>
        <taxon>Pseudomonadati</taxon>
        <taxon>Pseudomonadota</taxon>
        <taxon>Alphaproteobacteria</taxon>
        <taxon>Hyphomicrobiales</taxon>
        <taxon>Nitrobacteraceae</taxon>
        <taxon>Rhodopseudomonas</taxon>
    </lineage>
</organism>
<reference evidence="7 8" key="1">
    <citation type="submission" date="2024-09" db="EMBL/GenBank/DDBJ databases">
        <authorList>
            <person name="Sun Q."/>
            <person name="Mori K."/>
        </authorList>
    </citation>
    <scope>NUCLEOTIDE SEQUENCE [LARGE SCALE GENOMIC DNA]</scope>
    <source>
        <strain evidence="7 8">KCTC 23279</strain>
    </source>
</reference>
<keyword evidence="4 6" id="KW-1133">Transmembrane helix</keyword>